<dbReference type="AlphaFoldDB" id="A0A5C6ZHP3"/>
<dbReference type="SUPFAM" id="SSF51126">
    <property type="entry name" value="Pectin lyase-like"/>
    <property type="match status" value="1"/>
</dbReference>
<keyword evidence="2" id="KW-1185">Reference proteome</keyword>
<dbReference type="RefSeq" id="WP_189836580.1">
    <property type="nucleotide sequence ID" value="NZ_VORO01000006.1"/>
</dbReference>
<evidence type="ECO:0000313" key="1">
    <source>
        <dbReference type="EMBL" id="TXD89692.1"/>
    </source>
</evidence>
<evidence type="ECO:0008006" key="3">
    <source>
        <dbReference type="Google" id="ProtNLM"/>
    </source>
</evidence>
<dbReference type="Proteomes" id="UP000321578">
    <property type="component" value="Unassembled WGS sequence"/>
</dbReference>
<dbReference type="InterPro" id="IPR011050">
    <property type="entry name" value="Pectin_lyase_fold/virulence"/>
</dbReference>
<dbReference type="EMBL" id="VORO01000006">
    <property type="protein sequence ID" value="TXD89692.1"/>
    <property type="molecule type" value="Genomic_DNA"/>
</dbReference>
<proteinExistence type="predicted"/>
<protein>
    <recommendedName>
        <fullName evidence="3">Right-handed parallel beta-helix repeat-containing protein</fullName>
    </recommendedName>
</protein>
<reference evidence="1 2" key="1">
    <citation type="submission" date="2019-08" db="EMBL/GenBank/DDBJ databases">
        <title>Genomes of Subsaximicrobium wynnwilliamsii strains.</title>
        <authorList>
            <person name="Bowman J.P."/>
        </authorList>
    </citation>
    <scope>NUCLEOTIDE SEQUENCE [LARGE SCALE GENOMIC DNA]</scope>
    <source>
        <strain evidence="1 2">2-80-2</strain>
    </source>
</reference>
<gene>
    <name evidence="1" type="ORF">ESY86_07890</name>
</gene>
<name>A0A5C6ZHP3_9FLAO</name>
<evidence type="ECO:0000313" key="2">
    <source>
        <dbReference type="Proteomes" id="UP000321578"/>
    </source>
</evidence>
<accession>A0A5C6ZHP3</accession>
<organism evidence="1 2">
    <name type="scientific">Subsaximicrobium wynnwilliamsii</name>
    <dbReference type="NCBI Taxonomy" id="291179"/>
    <lineage>
        <taxon>Bacteria</taxon>
        <taxon>Pseudomonadati</taxon>
        <taxon>Bacteroidota</taxon>
        <taxon>Flavobacteriia</taxon>
        <taxon>Flavobacteriales</taxon>
        <taxon>Flavobacteriaceae</taxon>
        <taxon>Subsaximicrobium</taxon>
    </lineage>
</organism>
<sequence length="303" mass="34475">MEFKVGDSRRYGIFPDSLNNRLNPKTNKPLLTSLLDCAEKNQFEIEFIEGFYDLNLILDSRKNLSFKFNNSEFKLAHITNEKGARSEHINFKGKLILSDSFGSYYSDHITVDSLIIKTSTRKSLEGRKSRGCHIYKGTNNLHINYLKIQNLASGSEVYENNHAALAIDGLRENPTYITIDEAIIESSDRHGVYITGSQNSIKKLKINSYGQGTTVYMSGMQDSDRGEERVLSGLWINRCNDCQFDEVEIHTKNSKGFPLKLDEGDASRPTFIKLLKMDVPYKDELILDDILTNVLVKKIELVD</sequence>
<comment type="caution">
    <text evidence="1">The sequence shown here is derived from an EMBL/GenBank/DDBJ whole genome shotgun (WGS) entry which is preliminary data.</text>
</comment>